<dbReference type="SUPFAM" id="SSF54637">
    <property type="entry name" value="Thioesterase/thiol ester dehydrase-isomerase"/>
    <property type="match status" value="1"/>
</dbReference>
<keyword evidence="4" id="KW-1185">Reference proteome</keyword>
<dbReference type="InterPro" id="IPR050563">
    <property type="entry name" value="4-hydroxybenzoyl-CoA_TE"/>
</dbReference>
<proteinExistence type="inferred from homology"/>
<dbReference type="InterPro" id="IPR029069">
    <property type="entry name" value="HotDog_dom_sf"/>
</dbReference>
<dbReference type="GO" id="GO:0005739">
    <property type="term" value="C:mitochondrion"/>
    <property type="evidence" value="ECO:0007669"/>
    <property type="project" value="TreeGrafter"/>
</dbReference>
<sequence length="230" mass="26410">MSSHLNESREVNRAAIGRRQTMRLLVHLSMLRPFATVVKYYSATSQASDFENTYQLQEAYPYFLPIQTRWQDNDQYGHVNNIVYHGYFDTLINHYLIRYCGLNANRQTSSMVGFIVSCKCSFHAPMMFPQNPLAALGVERIGRSSVHYRVALFKPRPDRILLSLDYDLLSDGCYSGSPLLKGFETMACTTGRSIHVFVDAASEKPKELPKHFRMQLEKILLQPRAANLMF</sequence>
<accession>A0A401NGI3</accession>
<evidence type="ECO:0008006" key="5">
    <source>
        <dbReference type="Google" id="ProtNLM"/>
    </source>
</evidence>
<comment type="similarity">
    <text evidence="1">Belongs to the 4-hydroxybenzoyl-CoA thioesterase family.</text>
</comment>
<evidence type="ECO:0000256" key="1">
    <source>
        <dbReference type="ARBA" id="ARBA00005953"/>
    </source>
</evidence>
<name>A0A401NGI3_SCYTO</name>
<dbReference type="EMBL" id="BFAA01003628">
    <property type="protein sequence ID" value="GCB60052.1"/>
    <property type="molecule type" value="Genomic_DNA"/>
</dbReference>
<dbReference type="OMA" id="YCDITEG"/>
<dbReference type="Pfam" id="PF13279">
    <property type="entry name" value="4HBT_2"/>
    <property type="match status" value="1"/>
</dbReference>
<dbReference type="CDD" id="cd00586">
    <property type="entry name" value="4HBT"/>
    <property type="match status" value="1"/>
</dbReference>
<evidence type="ECO:0000256" key="2">
    <source>
        <dbReference type="ARBA" id="ARBA00022801"/>
    </source>
</evidence>
<dbReference type="Gene3D" id="3.10.129.10">
    <property type="entry name" value="Hotdog Thioesterase"/>
    <property type="match status" value="1"/>
</dbReference>
<gene>
    <name evidence="3" type="ORF">scyTo_0009102</name>
</gene>
<protein>
    <recommendedName>
        <fullName evidence="5">Thioesterase domain-containing protein</fullName>
    </recommendedName>
</protein>
<dbReference type="FunFam" id="3.10.129.10:FF:000105">
    <property type="entry name" value="uncharacterized protein LOC101841231 isoform X3"/>
    <property type="match status" value="1"/>
</dbReference>
<dbReference type="PANTHER" id="PTHR31793">
    <property type="entry name" value="4-HYDROXYBENZOYL-COA THIOESTERASE FAMILY MEMBER"/>
    <property type="match status" value="1"/>
</dbReference>
<dbReference type="AlphaFoldDB" id="A0A401NGI3"/>
<dbReference type="PANTHER" id="PTHR31793:SF27">
    <property type="entry name" value="NOVEL THIOESTERASE SUPERFAMILY DOMAIN AND SAPOSIN A-TYPE DOMAIN CONTAINING PROTEIN (0610012H03RIK)"/>
    <property type="match status" value="1"/>
</dbReference>
<dbReference type="STRING" id="75743.A0A401NGI3"/>
<comment type="caution">
    <text evidence="3">The sequence shown here is derived from an EMBL/GenBank/DDBJ whole genome shotgun (WGS) entry which is preliminary data.</text>
</comment>
<evidence type="ECO:0000313" key="3">
    <source>
        <dbReference type="EMBL" id="GCB60052.1"/>
    </source>
</evidence>
<keyword evidence="2" id="KW-0378">Hydrolase</keyword>
<reference evidence="3 4" key="1">
    <citation type="journal article" date="2018" name="Nat. Ecol. Evol.">
        <title>Shark genomes provide insights into elasmobranch evolution and the origin of vertebrates.</title>
        <authorList>
            <person name="Hara Y"/>
            <person name="Yamaguchi K"/>
            <person name="Onimaru K"/>
            <person name="Kadota M"/>
            <person name="Koyanagi M"/>
            <person name="Keeley SD"/>
            <person name="Tatsumi K"/>
            <person name="Tanaka K"/>
            <person name="Motone F"/>
            <person name="Kageyama Y"/>
            <person name="Nozu R"/>
            <person name="Adachi N"/>
            <person name="Nishimura O"/>
            <person name="Nakagawa R"/>
            <person name="Tanegashima C"/>
            <person name="Kiyatake I"/>
            <person name="Matsumoto R"/>
            <person name="Murakumo K"/>
            <person name="Nishida K"/>
            <person name="Terakita A"/>
            <person name="Kuratani S"/>
            <person name="Sato K"/>
            <person name="Hyodo S Kuraku.S."/>
        </authorList>
    </citation>
    <scope>NUCLEOTIDE SEQUENCE [LARGE SCALE GENOMIC DNA]</scope>
</reference>
<dbReference type="OrthoDB" id="2420454at2759"/>
<evidence type="ECO:0000313" key="4">
    <source>
        <dbReference type="Proteomes" id="UP000288216"/>
    </source>
</evidence>
<dbReference type="GO" id="GO:0047617">
    <property type="term" value="F:fatty acyl-CoA hydrolase activity"/>
    <property type="evidence" value="ECO:0007669"/>
    <property type="project" value="TreeGrafter"/>
</dbReference>
<organism evidence="3 4">
    <name type="scientific">Scyliorhinus torazame</name>
    <name type="common">Cloudy catshark</name>
    <name type="synonym">Catulus torazame</name>
    <dbReference type="NCBI Taxonomy" id="75743"/>
    <lineage>
        <taxon>Eukaryota</taxon>
        <taxon>Metazoa</taxon>
        <taxon>Chordata</taxon>
        <taxon>Craniata</taxon>
        <taxon>Vertebrata</taxon>
        <taxon>Chondrichthyes</taxon>
        <taxon>Elasmobranchii</taxon>
        <taxon>Galeomorphii</taxon>
        <taxon>Galeoidea</taxon>
        <taxon>Carcharhiniformes</taxon>
        <taxon>Scyliorhinidae</taxon>
        <taxon>Scyliorhinus</taxon>
    </lineage>
</organism>
<dbReference type="Proteomes" id="UP000288216">
    <property type="component" value="Unassembled WGS sequence"/>
</dbReference>